<feature type="chain" id="PRO_5003260540" evidence="3">
    <location>
        <begin position="21"/>
        <end position="487"/>
    </location>
</feature>
<dbReference type="Gene3D" id="3.40.720.10">
    <property type="entry name" value="Alkaline Phosphatase, subunit A"/>
    <property type="match status" value="1"/>
</dbReference>
<dbReference type="InterPro" id="IPR000917">
    <property type="entry name" value="Sulfatase_N"/>
</dbReference>
<dbReference type="PANTHER" id="PTHR42693">
    <property type="entry name" value="ARYLSULFATASE FAMILY MEMBER"/>
    <property type="match status" value="1"/>
</dbReference>
<evidence type="ECO:0000259" key="4">
    <source>
        <dbReference type="Pfam" id="PF00884"/>
    </source>
</evidence>
<dbReference type="GO" id="GO:0004065">
    <property type="term" value="F:arylsulfatase activity"/>
    <property type="evidence" value="ECO:0007669"/>
    <property type="project" value="TreeGrafter"/>
</dbReference>
<keyword evidence="6" id="KW-1185">Reference proteome</keyword>
<dbReference type="Pfam" id="PF00884">
    <property type="entry name" value="Sulfatase"/>
    <property type="match status" value="1"/>
</dbReference>
<evidence type="ECO:0000313" key="5">
    <source>
        <dbReference type="EMBL" id="ADY60768.1"/>
    </source>
</evidence>
<keyword evidence="3" id="KW-0732">Signal</keyword>
<dbReference type="SUPFAM" id="SSF53649">
    <property type="entry name" value="Alkaline phosphatase-like"/>
    <property type="match status" value="1"/>
</dbReference>
<reference evidence="6" key="1">
    <citation type="submission" date="2011-02" db="EMBL/GenBank/DDBJ databases">
        <title>The complete genome of Planctomyces brasiliensis DSM 5305.</title>
        <authorList>
            <person name="Lucas S."/>
            <person name="Copeland A."/>
            <person name="Lapidus A."/>
            <person name="Bruce D."/>
            <person name="Goodwin L."/>
            <person name="Pitluck S."/>
            <person name="Kyrpides N."/>
            <person name="Mavromatis K."/>
            <person name="Pagani I."/>
            <person name="Ivanova N."/>
            <person name="Ovchinnikova G."/>
            <person name="Lu M."/>
            <person name="Detter J.C."/>
            <person name="Han C."/>
            <person name="Land M."/>
            <person name="Hauser L."/>
            <person name="Markowitz V."/>
            <person name="Cheng J.-F."/>
            <person name="Hugenholtz P."/>
            <person name="Woyke T."/>
            <person name="Wu D."/>
            <person name="Tindall B."/>
            <person name="Pomrenke H.G."/>
            <person name="Brambilla E."/>
            <person name="Klenk H.-P."/>
            <person name="Eisen J.A."/>
        </authorList>
    </citation>
    <scope>NUCLEOTIDE SEQUENCE [LARGE SCALE GENOMIC DNA]</scope>
    <source>
        <strain evidence="6">ATCC 49424 / DSM 5305 / JCM 21570 / NBRC 103401 / IFAM 1448</strain>
    </source>
</reference>
<dbReference type="InterPro" id="IPR050738">
    <property type="entry name" value="Sulfatase"/>
</dbReference>
<dbReference type="InterPro" id="IPR017850">
    <property type="entry name" value="Alkaline_phosphatase_core_sf"/>
</dbReference>
<evidence type="ECO:0000256" key="2">
    <source>
        <dbReference type="ARBA" id="ARBA00022801"/>
    </source>
</evidence>
<sequence>MRVSLLCFAFSLFFSTVATANDRPNIVWIVVDDMSSHFGYQGERLVKTPHVDRLAAEGVNFANAYATAPVCSTFRSAMITGMCQTTIGSHHHRSGRGEVKIELPRPVRMIPELFKEAGYYTTIADAAGEKWGKQDYNFEYDRSTLYDGIDYNKRAEGQPFFAQYHLRGGKLRNIAASYEEAKAGLNNELIDPAAVTLPPYYPDHPAVREDWAQYLDSVNYTDVEVGRILDRLKDDDVLKNTIIFFLTDHGISHARGKQFLYEEGIHIPFIAWGPNVLPQGLKRDCLVAHIDLGATSLQLAGIEPPNWMQGRPLFGPNANPREFVVSARDRCDETVDRIRSVREGEWKYIRNFYPERPYLQPNKYKDAKPFMPALRELYAAGKLNDAQSLQMAETRPEEELYNLSRDPWELNNLADDPAYAQQLAELRCRLANWVLDSNDRGRFPEPESMYDSDMEAVLPRMRKRQPEEAKQLEANIRQMKQWKADGK</sequence>
<dbReference type="HOGENOM" id="CLU_006332_7_3_0"/>
<evidence type="ECO:0000313" key="6">
    <source>
        <dbReference type="Proteomes" id="UP000006860"/>
    </source>
</evidence>
<accession>F0SIU4</accession>
<evidence type="ECO:0000256" key="1">
    <source>
        <dbReference type="ARBA" id="ARBA00008779"/>
    </source>
</evidence>
<organism evidence="5 6">
    <name type="scientific">Rubinisphaera brasiliensis (strain ATCC 49424 / DSM 5305 / JCM 21570 / IAM 15109 / NBRC 103401 / IFAM 1448)</name>
    <name type="common">Planctomyces brasiliensis</name>
    <dbReference type="NCBI Taxonomy" id="756272"/>
    <lineage>
        <taxon>Bacteria</taxon>
        <taxon>Pseudomonadati</taxon>
        <taxon>Planctomycetota</taxon>
        <taxon>Planctomycetia</taxon>
        <taxon>Planctomycetales</taxon>
        <taxon>Planctomycetaceae</taxon>
        <taxon>Rubinisphaera</taxon>
    </lineage>
</organism>
<dbReference type="Proteomes" id="UP000006860">
    <property type="component" value="Chromosome"/>
</dbReference>
<dbReference type="RefSeq" id="WP_013629489.1">
    <property type="nucleotide sequence ID" value="NC_015174.1"/>
</dbReference>
<gene>
    <name evidence="5" type="ordered locus">Plabr_3171</name>
</gene>
<dbReference type="AlphaFoldDB" id="F0SIU4"/>
<feature type="signal peptide" evidence="3">
    <location>
        <begin position="1"/>
        <end position="20"/>
    </location>
</feature>
<comment type="similarity">
    <text evidence="1">Belongs to the sulfatase family.</text>
</comment>
<name>F0SIU4_RUBBR</name>
<dbReference type="eggNOG" id="COG3119">
    <property type="taxonomic scope" value="Bacteria"/>
</dbReference>
<dbReference type="EMBL" id="CP002546">
    <property type="protein sequence ID" value="ADY60768.1"/>
    <property type="molecule type" value="Genomic_DNA"/>
</dbReference>
<dbReference type="KEGG" id="pbs:Plabr_3171"/>
<keyword evidence="2" id="KW-0378">Hydrolase</keyword>
<feature type="domain" description="Sulfatase N-terminal" evidence="4">
    <location>
        <begin position="24"/>
        <end position="302"/>
    </location>
</feature>
<dbReference type="STRING" id="756272.Plabr_3171"/>
<protein>
    <submittedName>
        <fullName evidence="5">Sulfatase</fullName>
    </submittedName>
</protein>
<dbReference type="PANTHER" id="PTHR42693:SF53">
    <property type="entry name" value="ENDO-4-O-SULFATASE"/>
    <property type="match status" value="1"/>
</dbReference>
<dbReference type="CDD" id="cd16027">
    <property type="entry name" value="SGSH"/>
    <property type="match status" value="1"/>
</dbReference>
<evidence type="ECO:0000256" key="3">
    <source>
        <dbReference type="SAM" id="SignalP"/>
    </source>
</evidence>
<dbReference type="OrthoDB" id="9763613at2"/>
<proteinExistence type="inferred from homology"/>